<proteinExistence type="predicted"/>
<evidence type="ECO:0000313" key="2">
    <source>
        <dbReference type="Proteomes" id="UP000823912"/>
    </source>
</evidence>
<sequence>MIKDGCVILGESLAGGRPSGMEDGYQELIAAITRQAVKDYVSILTRLFSCPSGAKRSALEMEKTELEVFFYSEWFSAMTEIDGGRLIDAARRQAVEKAKEAIRRKQKKKLKAMEKAGTIHC</sequence>
<protein>
    <submittedName>
        <fullName evidence="1">Uncharacterized protein</fullName>
    </submittedName>
</protein>
<reference evidence="1" key="1">
    <citation type="submission" date="2020-10" db="EMBL/GenBank/DDBJ databases">
        <authorList>
            <person name="Gilroy R."/>
        </authorList>
    </citation>
    <scope>NUCLEOTIDE SEQUENCE</scope>
    <source>
        <strain evidence="1">ChiSjej5B23-6657</strain>
    </source>
</reference>
<accession>A0A9D1E9Z1</accession>
<comment type="caution">
    <text evidence="1">The sequence shown here is derived from an EMBL/GenBank/DDBJ whole genome shotgun (WGS) entry which is preliminary data.</text>
</comment>
<gene>
    <name evidence="1" type="ORF">IAA55_06750</name>
</gene>
<name>A0A9D1E9Z1_9FIRM</name>
<evidence type="ECO:0000313" key="1">
    <source>
        <dbReference type="EMBL" id="HIR70962.1"/>
    </source>
</evidence>
<dbReference type="AlphaFoldDB" id="A0A9D1E9Z1"/>
<reference evidence="1" key="2">
    <citation type="journal article" date="2021" name="PeerJ">
        <title>Extensive microbial diversity within the chicken gut microbiome revealed by metagenomics and culture.</title>
        <authorList>
            <person name="Gilroy R."/>
            <person name="Ravi A."/>
            <person name="Getino M."/>
            <person name="Pursley I."/>
            <person name="Horton D.L."/>
            <person name="Alikhan N.F."/>
            <person name="Baker D."/>
            <person name="Gharbi K."/>
            <person name="Hall N."/>
            <person name="Watson M."/>
            <person name="Adriaenssens E.M."/>
            <person name="Foster-Nyarko E."/>
            <person name="Jarju S."/>
            <person name="Secka A."/>
            <person name="Antonio M."/>
            <person name="Oren A."/>
            <person name="Chaudhuri R.R."/>
            <person name="La Ragione R."/>
            <person name="Hildebrand F."/>
            <person name="Pallen M.J."/>
        </authorList>
    </citation>
    <scope>NUCLEOTIDE SEQUENCE</scope>
    <source>
        <strain evidence="1">ChiSjej5B23-6657</strain>
    </source>
</reference>
<dbReference type="Proteomes" id="UP000823912">
    <property type="component" value="Unassembled WGS sequence"/>
</dbReference>
<organism evidence="1 2">
    <name type="scientific">Candidatus Pullilachnospira gallistercoris</name>
    <dbReference type="NCBI Taxonomy" id="2840911"/>
    <lineage>
        <taxon>Bacteria</taxon>
        <taxon>Bacillati</taxon>
        <taxon>Bacillota</taxon>
        <taxon>Clostridia</taxon>
        <taxon>Lachnospirales</taxon>
        <taxon>Lachnospiraceae</taxon>
        <taxon>Lachnospiraceae incertae sedis</taxon>
        <taxon>Candidatus Pullilachnospira</taxon>
    </lineage>
</organism>
<dbReference type="EMBL" id="DVHM01000107">
    <property type="protein sequence ID" value="HIR70962.1"/>
    <property type="molecule type" value="Genomic_DNA"/>
</dbReference>